<reference evidence="1" key="1">
    <citation type="submission" date="2022-03" db="EMBL/GenBank/DDBJ databases">
        <title>A functionally conserved STORR gene fusion in Papaver species that diverged 16.8 million years ago.</title>
        <authorList>
            <person name="Catania T."/>
        </authorList>
    </citation>
    <scope>NUCLEOTIDE SEQUENCE</scope>
    <source>
        <strain evidence="1">S-191538</strain>
    </source>
</reference>
<gene>
    <name evidence="1" type="ORF">MKW94_009234</name>
</gene>
<dbReference type="Pfam" id="PF04646">
    <property type="entry name" value="DUF604"/>
    <property type="match status" value="1"/>
</dbReference>
<name>A0AA41VF45_PAPNU</name>
<dbReference type="InterPro" id="IPR006740">
    <property type="entry name" value="DUF604"/>
</dbReference>
<accession>A0AA41VF45</accession>
<dbReference type="EMBL" id="JAJJMA010208443">
    <property type="protein sequence ID" value="MCL7040091.1"/>
    <property type="molecule type" value="Genomic_DNA"/>
</dbReference>
<dbReference type="AlphaFoldDB" id="A0AA41VF45"/>
<organism evidence="1 2">
    <name type="scientific">Papaver nudicaule</name>
    <name type="common">Iceland poppy</name>
    <dbReference type="NCBI Taxonomy" id="74823"/>
    <lineage>
        <taxon>Eukaryota</taxon>
        <taxon>Viridiplantae</taxon>
        <taxon>Streptophyta</taxon>
        <taxon>Embryophyta</taxon>
        <taxon>Tracheophyta</taxon>
        <taxon>Spermatophyta</taxon>
        <taxon>Magnoliopsida</taxon>
        <taxon>Ranunculales</taxon>
        <taxon>Papaveraceae</taxon>
        <taxon>Papaveroideae</taxon>
        <taxon>Papaver</taxon>
    </lineage>
</organism>
<sequence>MFNTREVDSDPCKRPSIFFLDSLASTSATDDLVITSVYKSNGFDNCVGKKDLTKKLEEIRVHSHKLDLNVRQMQARRRQCCNVLPSSPGDKVLNIAIRECGEAELAYMLP</sequence>
<dbReference type="Proteomes" id="UP001177140">
    <property type="component" value="Unassembled WGS sequence"/>
</dbReference>
<keyword evidence="2" id="KW-1185">Reference proteome</keyword>
<proteinExistence type="predicted"/>
<evidence type="ECO:0000313" key="2">
    <source>
        <dbReference type="Proteomes" id="UP001177140"/>
    </source>
</evidence>
<comment type="caution">
    <text evidence="1">The sequence shown here is derived from an EMBL/GenBank/DDBJ whole genome shotgun (WGS) entry which is preliminary data.</text>
</comment>
<protein>
    <submittedName>
        <fullName evidence="1">Uncharacterized protein</fullName>
    </submittedName>
</protein>
<evidence type="ECO:0000313" key="1">
    <source>
        <dbReference type="EMBL" id="MCL7040091.1"/>
    </source>
</evidence>